<keyword evidence="7 11" id="KW-0479">Metal-binding</keyword>
<dbReference type="InterPro" id="IPR022892">
    <property type="entry name" value="RNaseHI"/>
</dbReference>
<dbReference type="InterPro" id="IPR012337">
    <property type="entry name" value="RNaseH-like_sf"/>
</dbReference>
<dbReference type="HOGENOM" id="CLU_030894_6_2_7"/>
<evidence type="ECO:0000313" key="14">
    <source>
        <dbReference type="Proteomes" id="UP000001052"/>
    </source>
</evidence>
<dbReference type="GO" id="GO:0003676">
    <property type="term" value="F:nucleic acid binding"/>
    <property type="evidence" value="ECO:0007669"/>
    <property type="project" value="InterPro"/>
</dbReference>
<keyword evidence="6 11" id="KW-0540">Nuclease</keyword>
<evidence type="ECO:0000256" key="8">
    <source>
        <dbReference type="ARBA" id="ARBA00022759"/>
    </source>
</evidence>
<accession>C8X0F6</accession>
<organism evidence="13 14">
    <name type="scientific">Desulfohalobium retbaense (strain ATCC 49708 / DSM 5692 / JCM 16813 / HR100)</name>
    <dbReference type="NCBI Taxonomy" id="485915"/>
    <lineage>
        <taxon>Bacteria</taxon>
        <taxon>Pseudomonadati</taxon>
        <taxon>Thermodesulfobacteriota</taxon>
        <taxon>Desulfovibrionia</taxon>
        <taxon>Desulfovibrionales</taxon>
        <taxon>Desulfohalobiaceae</taxon>
        <taxon>Desulfohalobium</taxon>
    </lineage>
</organism>
<keyword evidence="10 11" id="KW-0460">Magnesium</keyword>
<evidence type="ECO:0000256" key="5">
    <source>
        <dbReference type="ARBA" id="ARBA00012180"/>
    </source>
</evidence>
<evidence type="ECO:0000256" key="11">
    <source>
        <dbReference type="HAMAP-Rule" id="MF_00042"/>
    </source>
</evidence>
<evidence type="ECO:0000256" key="10">
    <source>
        <dbReference type="ARBA" id="ARBA00022842"/>
    </source>
</evidence>
<dbReference type="CDD" id="cd09278">
    <property type="entry name" value="RNase_HI_prokaryote_like"/>
    <property type="match status" value="1"/>
</dbReference>
<keyword evidence="9 11" id="KW-0378">Hydrolase</keyword>
<keyword evidence="8 11" id="KW-0255">Endonuclease</keyword>
<dbReference type="PROSITE" id="PS50879">
    <property type="entry name" value="RNASE_H_1"/>
    <property type="match status" value="1"/>
</dbReference>
<evidence type="ECO:0000259" key="12">
    <source>
        <dbReference type="PROSITE" id="PS50879"/>
    </source>
</evidence>
<dbReference type="InterPro" id="IPR036397">
    <property type="entry name" value="RNaseH_sf"/>
</dbReference>
<dbReference type="OrthoDB" id="7845843at2"/>
<dbReference type="KEGG" id="drt:Dret_0484"/>
<dbReference type="EC" id="3.1.26.4" evidence="5 11"/>
<evidence type="ECO:0000313" key="13">
    <source>
        <dbReference type="EMBL" id="ACV67781.1"/>
    </source>
</evidence>
<dbReference type="AlphaFoldDB" id="C8X0F6"/>
<dbReference type="RefSeq" id="WP_015750939.1">
    <property type="nucleotide sequence ID" value="NC_013223.1"/>
</dbReference>
<dbReference type="InterPro" id="IPR002156">
    <property type="entry name" value="RNaseH_domain"/>
</dbReference>
<keyword evidence="14" id="KW-1185">Reference proteome</keyword>
<dbReference type="PANTHER" id="PTHR10642:SF26">
    <property type="entry name" value="RIBONUCLEASE H1"/>
    <property type="match status" value="1"/>
</dbReference>
<comment type="subcellular location">
    <subcellularLocation>
        <location evidence="11">Cytoplasm</location>
    </subcellularLocation>
</comment>
<sequence>MSETSVVRLYTDGACLGNPGPGGWAAVLLYGGEARKELSGGYAKTTNNRMEMLALIEGLKVLKRPCRVKVWTDSRYLHDGLTKGWLQKWQKNGWKTAAKKPVKNKDLWQELAALTSRHQLELHWVRGHSGDPENERCDVLAKAAANQPGLAKDPGHE</sequence>
<reference evidence="13 14" key="2">
    <citation type="journal article" date="2010" name="Stand. Genomic Sci.">
        <title>Complete genome sequence of Desulfohalobium retbaense type strain (HR(100)).</title>
        <authorList>
            <person name="Spring S."/>
            <person name="Nolan M."/>
            <person name="Lapidus A."/>
            <person name="Glavina Del Rio T."/>
            <person name="Copeland A."/>
            <person name="Tice H."/>
            <person name="Cheng J.F."/>
            <person name="Lucas S."/>
            <person name="Land M."/>
            <person name="Chen F."/>
            <person name="Bruce D."/>
            <person name="Goodwin L."/>
            <person name="Pitluck S."/>
            <person name="Ivanova N."/>
            <person name="Mavromatis K."/>
            <person name="Mikhailova N."/>
            <person name="Pati A."/>
            <person name="Chen A."/>
            <person name="Palaniappan K."/>
            <person name="Hauser L."/>
            <person name="Chang Y.J."/>
            <person name="Jeffries C.D."/>
            <person name="Munk C."/>
            <person name="Kiss H."/>
            <person name="Chain P."/>
            <person name="Han C."/>
            <person name="Brettin T."/>
            <person name="Detter J.C."/>
            <person name="Schuler E."/>
            <person name="Goker M."/>
            <person name="Rohde M."/>
            <person name="Bristow J."/>
            <person name="Eisen J.A."/>
            <person name="Markowitz V."/>
            <person name="Hugenholtz P."/>
            <person name="Kyrpides N.C."/>
            <person name="Klenk H.P."/>
        </authorList>
    </citation>
    <scope>NUCLEOTIDE SEQUENCE [LARGE SCALE GENOMIC DNA]</scope>
    <source>
        <strain evidence="13 14">DSM 5692</strain>
    </source>
</reference>
<feature type="binding site" evidence="11">
    <location>
        <position position="138"/>
    </location>
    <ligand>
        <name>Mg(2+)</name>
        <dbReference type="ChEBI" id="CHEBI:18420"/>
        <label>2</label>
    </ligand>
</feature>
<comment type="cofactor">
    <cofactor evidence="11">
        <name>Mg(2+)</name>
        <dbReference type="ChEBI" id="CHEBI:18420"/>
    </cofactor>
    <text evidence="11">Binds 1 Mg(2+) ion per subunit. May bind a second metal ion at a regulatory site, or after substrate binding.</text>
</comment>
<dbReference type="FunFam" id="3.30.420.10:FF:000089">
    <property type="entry name" value="Ribonuclease H"/>
    <property type="match status" value="1"/>
</dbReference>
<dbReference type="EMBL" id="CP001734">
    <property type="protein sequence ID" value="ACV67781.1"/>
    <property type="molecule type" value="Genomic_DNA"/>
</dbReference>
<dbReference type="Gene3D" id="3.30.420.10">
    <property type="entry name" value="Ribonuclease H-like superfamily/Ribonuclease H"/>
    <property type="match status" value="1"/>
</dbReference>
<feature type="binding site" evidence="11">
    <location>
        <position position="51"/>
    </location>
    <ligand>
        <name>Mg(2+)</name>
        <dbReference type="ChEBI" id="CHEBI:18420"/>
        <label>1</label>
    </ligand>
</feature>
<evidence type="ECO:0000256" key="9">
    <source>
        <dbReference type="ARBA" id="ARBA00022801"/>
    </source>
</evidence>
<feature type="domain" description="RNase H type-1" evidence="12">
    <location>
        <begin position="3"/>
        <end position="146"/>
    </location>
</feature>
<keyword evidence="11" id="KW-0963">Cytoplasm</keyword>
<dbReference type="HAMAP" id="MF_00042">
    <property type="entry name" value="RNase_H"/>
    <property type="match status" value="1"/>
</dbReference>
<dbReference type="STRING" id="485915.Dret_0484"/>
<comment type="subunit">
    <text evidence="4 11">Monomer.</text>
</comment>
<comment type="similarity">
    <text evidence="3 11">Belongs to the RNase H family.</text>
</comment>
<dbReference type="GO" id="GO:0004523">
    <property type="term" value="F:RNA-DNA hybrid ribonuclease activity"/>
    <property type="evidence" value="ECO:0007669"/>
    <property type="project" value="UniProtKB-UniRule"/>
</dbReference>
<dbReference type="Proteomes" id="UP000001052">
    <property type="component" value="Chromosome"/>
</dbReference>
<evidence type="ECO:0000256" key="6">
    <source>
        <dbReference type="ARBA" id="ARBA00022722"/>
    </source>
</evidence>
<dbReference type="SUPFAM" id="SSF53098">
    <property type="entry name" value="Ribonuclease H-like"/>
    <property type="match status" value="1"/>
</dbReference>
<name>C8X0F6_DESRD</name>
<reference evidence="14" key="1">
    <citation type="submission" date="2009-09" db="EMBL/GenBank/DDBJ databases">
        <title>The complete chromosome of Desulfohalobium retbaense DSM 5692.</title>
        <authorList>
            <consortium name="US DOE Joint Genome Institute (JGI-PGF)"/>
            <person name="Lucas S."/>
            <person name="Copeland A."/>
            <person name="Lapidus A."/>
            <person name="Glavina del Rio T."/>
            <person name="Dalin E."/>
            <person name="Tice H."/>
            <person name="Bruce D."/>
            <person name="Goodwin L."/>
            <person name="Pitluck S."/>
            <person name="Kyrpides N."/>
            <person name="Mavromatis K."/>
            <person name="Ivanova N."/>
            <person name="Mikhailova N."/>
            <person name="Munk A.C."/>
            <person name="Brettin T."/>
            <person name="Detter J.C."/>
            <person name="Han C."/>
            <person name="Tapia R."/>
            <person name="Larimer F."/>
            <person name="Land M."/>
            <person name="Hauser L."/>
            <person name="Markowitz V."/>
            <person name="Cheng J.-F."/>
            <person name="Hugenholtz P."/>
            <person name="Woyke T."/>
            <person name="Wu D."/>
            <person name="Spring S."/>
            <person name="Klenk H.-P."/>
            <person name="Eisen J.A."/>
        </authorList>
    </citation>
    <scope>NUCLEOTIDE SEQUENCE [LARGE SCALE GENOMIC DNA]</scope>
    <source>
        <strain evidence="14">DSM 5692</strain>
    </source>
</reference>
<comment type="catalytic activity">
    <reaction evidence="1 11">
        <text>Endonucleolytic cleavage to 5'-phosphomonoester.</text>
        <dbReference type="EC" id="3.1.26.4"/>
    </reaction>
</comment>
<dbReference type="eggNOG" id="COG0328">
    <property type="taxonomic scope" value="Bacteria"/>
</dbReference>
<feature type="binding site" evidence="11">
    <location>
        <position position="12"/>
    </location>
    <ligand>
        <name>Mg(2+)</name>
        <dbReference type="ChEBI" id="CHEBI:18420"/>
        <label>2</label>
    </ligand>
</feature>
<feature type="binding site" evidence="11">
    <location>
        <position position="12"/>
    </location>
    <ligand>
        <name>Mg(2+)</name>
        <dbReference type="ChEBI" id="CHEBI:18420"/>
        <label>1</label>
    </ligand>
</feature>
<evidence type="ECO:0000256" key="2">
    <source>
        <dbReference type="ARBA" id="ARBA00004065"/>
    </source>
</evidence>
<dbReference type="GO" id="GO:0043137">
    <property type="term" value="P:DNA replication, removal of RNA primer"/>
    <property type="evidence" value="ECO:0007669"/>
    <property type="project" value="TreeGrafter"/>
</dbReference>
<feature type="binding site" evidence="11">
    <location>
        <position position="73"/>
    </location>
    <ligand>
        <name>Mg(2+)</name>
        <dbReference type="ChEBI" id="CHEBI:18420"/>
        <label>1</label>
    </ligand>
</feature>
<gene>
    <name evidence="11" type="primary">rnhA</name>
    <name evidence="13" type="ordered locus">Dret_0484</name>
</gene>
<evidence type="ECO:0000256" key="3">
    <source>
        <dbReference type="ARBA" id="ARBA00005300"/>
    </source>
</evidence>
<comment type="function">
    <text evidence="2 11">Endonuclease that specifically degrades the RNA of RNA-DNA hybrids.</text>
</comment>
<proteinExistence type="inferred from homology"/>
<dbReference type="NCBIfam" id="NF001236">
    <property type="entry name" value="PRK00203.1"/>
    <property type="match status" value="1"/>
</dbReference>
<dbReference type="GO" id="GO:0000287">
    <property type="term" value="F:magnesium ion binding"/>
    <property type="evidence" value="ECO:0007669"/>
    <property type="project" value="UniProtKB-UniRule"/>
</dbReference>
<dbReference type="InterPro" id="IPR050092">
    <property type="entry name" value="RNase_H"/>
</dbReference>
<dbReference type="Pfam" id="PF00075">
    <property type="entry name" value="RNase_H"/>
    <property type="match status" value="1"/>
</dbReference>
<evidence type="ECO:0000256" key="1">
    <source>
        <dbReference type="ARBA" id="ARBA00000077"/>
    </source>
</evidence>
<protein>
    <recommendedName>
        <fullName evidence="5 11">Ribonuclease H</fullName>
        <shortName evidence="11">RNase H</shortName>
        <ecNumber evidence="5 11">3.1.26.4</ecNumber>
    </recommendedName>
</protein>
<evidence type="ECO:0000256" key="7">
    <source>
        <dbReference type="ARBA" id="ARBA00022723"/>
    </source>
</evidence>
<dbReference type="PANTHER" id="PTHR10642">
    <property type="entry name" value="RIBONUCLEASE H1"/>
    <property type="match status" value="1"/>
</dbReference>
<dbReference type="GO" id="GO:0005737">
    <property type="term" value="C:cytoplasm"/>
    <property type="evidence" value="ECO:0007669"/>
    <property type="project" value="UniProtKB-SubCell"/>
</dbReference>
<evidence type="ECO:0000256" key="4">
    <source>
        <dbReference type="ARBA" id="ARBA00011245"/>
    </source>
</evidence>